<keyword evidence="3" id="KW-1003">Cell membrane</keyword>
<evidence type="ECO:0000256" key="3">
    <source>
        <dbReference type="ARBA" id="ARBA00022475"/>
    </source>
</evidence>
<feature type="transmembrane region" description="Helical" evidence="7">
    <location>
        <begin position="232"/>
        <end position="253"/>
    </location>
</feature>
<dbReference type="CDD" id="cd17321">
    <property type="entry name" value="MFS_MMR_MDR_like"/>
    <property type="match status" value="1"/>
</dbReference>
<dbReference type="Proteomes" id="UP000267081">
    <property type="component" value="Unassembled WGS sequence"/>
</dbReference>
<feature type="transmembrane region" description="Helical" evidence="7">
    <location>
        <begin position="21"/>
        <end position="42"/>
    </location>
</feature>
<dbReference type="PANTHER" id="PTHR42718">
    <property type="entry name" value="MAJOR FACILITATOR SUPERFAMILY MULTIDRUG TRANSPORTER MFSC"/>
    <property type="match status" value="1"/>
</dbReference>
<dbReference type="InterPro" id="IPR011701">
    <property type="entry name" value="MFS"/>
</dbReference>
<dbReference type="PROSITE" id="PS50850">
    <property type="entry name" value="MFS"/>
    <property type="match status" value="1"/>
</dbReference>
<feature type="transmembrane region" description="Helical" evidence="7">
    <location>
        <begin position="411"/>
        <end position="431"/>
    </location>
</feature>
<dbReference type="InterPro" id="IPR036259">
    <property type="entry name" value="MFS_trans_sf"/>
</dbReference>
<evidence type="ECO:0000256" key="5">
    <source>
        <dbReference type="ARBA" id="ARBA00022989"/>
    </source>
</evidence>
<feature type="transmembrane region" description="Helical" evidence="7">
    <location>
        <begin position="207"/>
        <end position="226"/>
    </location>
</feature>
<feature type="transmembrane region" description="Helical" evidence="7">
    <location>
        <begin position="480"/>
        <end position="502"/>
    </location>
</feature>
<evidence type="ECO:0000256" key="7">
    <source>
        <dbReference type="SAM" id="Phobius"/>
    </source>
</evidence>
<keyword evidence="6 7" id="KW-0472">Membrane</keyword>
<accession>A0A3R9DYQ8</accession>
<feature type="transmembrane region" description="Helical" evidence="7">
    <location>
        <begin position="364"/>
        <end position="390"/>
    </location>
</feature>
<dbReference type="AlphaFoldDB" id="A0A3R9DYQ8"/>
<dbReference type="GO" id="GO:0005886">
    <property type="term" value="C:plasma membrane"/>
    <property type="evidence" value="ECO:0007669"/>
    <property type="project" value="UniProtKB-SubCell"/>
</dbReference>
<dbReference type="Pfam" id="PF07690">
    <property type="entry name" value="MFS_1"/>
    <property type="match status" value="1"/>
</dbReference>
<keyword evidence="2" id="KW-0813">Transport</keyword>
<name>A0A3R9DYQ8_9PSEU</name>
<comment type="subcellular location">
    <subcellularLocation>
        <location evidence="1">Cell membrane</location>
        <topology evidence="1">Multi-pass membrane protein</topology>
    </subcellularLocation>
</comment>
<dbReference type="EMBL" id="RSEC01000060">
    <property type="protein sequence ID" value="RSD10776.1"/>
    <property type="molecule type" value="Genomic_DNA"/>
</dbReference>
<dbReference type="GO" id="GO:0022857">
    <property type="term" value="F:transmembrane transporter activity"/>
    <property type="evidence" value="ECO:0007669"/>
    <property type="project" value="InterPro"/>
</dbReference>
<evidence type="ECO:0000259" key="8">
    <source>
        <dbReference type="PROSITE" id="PS50850"/>
    </source>
</evidence>
<feature type="transmembrane region" description="Helical" evidence="7">
    <location>
        <begin position="274"/>
        <end position="298"/>
    </location>
</feature>
<organism evidence="9 10">
    <name type="scientific">Amycolatopsis eburnea</name>
    <dbReference type="NCBI Taxonomy" id="2267691"/>
    <lineage>
        <taxon>Bacteria</taxon>
        <taxon>Bacillati</taxon>
        <taxon>Actinomycetota</taxon>
        <taxon>Actinomycetes</taxon>
        <taxon>Pseudonocardiales</taxon>
        <taxon>Pseudonocardiaceae</taxon>
        <taxon>Amycolatopsis</taxon>
    </lineage>
</organism>
<protein>
    <submittedName>
        <fullName evidence="9">MFS transporter</fullName>
    </submittedName>
</protein>
<feature type="transmembrane region" description="Helical" evidence="7">
    <location>
        <begin position="54"/>
        <end position="74"/>
    </location>
</feature>
<dbReference type="Gene3D" id="1.20.1250.20">
    <property type="entry name" value="MFS general substrate transporter like domains"/>
    <property type="match status" value="1"/>
</dbReference>
<keyword evidence="4 7" id="KW-0812">Transmembrane</keyword>
<dbReference type="OrthoDB" id="4172724at2"/>
<reference evidence="9 10" key="1">
    <citation type="submission" date="2018-12" db="EMBL/GenBank/DDBJ databases">
        <title>Amycolatopsis eburnea sp. nov. actinomycete associate with arbuscular mycorrhiza fungal spore.</title>
        <authorList>
            <person name="Lumyong S."/>
            <person name="Chaiya L."/>
        </authorList>
    </citation>
    <scope>NUCLEOTIDE SEQUENCE [LARGE SCALE GENOMIC DNA]</scope>
    <source>
        <strain evidence="9 10">GLM-1</strain>
    </source>
</reference>
<dbReference type="RefSeq" id="WP_125314919.1">
    <property type="nucleotide sequence ID" value="NZ_RSEC01000060.1"/>
</dbReference>
<dbReference type="InterPro" id="IPR020846">
    <property type="entry name" value="MFS_dom"/>
</dbReference>
<feature type="transmembrane region" description="Helical" evidence="7">
    <location>
        <begin position="310"/>
        <end position="327"/>
    </location>
</feature>
<feature type="transmembrane region" description="Helical" evidence="7">
    <location>
        <begin position="86"/>
        <end position="105"/>
    </location>
</feature>
<dbReference type="Gene3D" id="1.20.1720.10">
    <property type="entry name" value="Multidrug resistance protein D"/>
    <property type="match status" value="1"/>
</dbReference>
<gene>
    <name evidence="9" type="ORF">EIY87_38965</name>
</gene>
<keyword evidence="5 7" id="KW-1133">Transmembrane helix</keyword>
<proteinExistence type="predicted"/>
<evidence type="ECO:0000313" key="10">
    <source>
        <dbReference type="Proteomes" id="UP000267081"/>
    </source>
</evidence>
<dbReference type="SUPFAM" id="SSF103473">
    <property type="entry name" value="MFS general substrate transporter"/>
    <property type="match status" value="1"/>
</dbReference>
<sequence>MTTNSSTPPGELAGKKEWIGLAVLILPTLLLSLDLSVLILAIPHVTADLHPSSAQMLWIVDIYGFTIAGLLVTMGNLGDRIGHRKLLMIGAALFSVASAVAAWSSSAEMLIAARAGLGIAGSTLMPTMLGLISTMFRNAKQRAVAISVQTSFFMVGMAIGPLVGGVMLSAFWWGSVFLLGLPVMGLLLVVAPILLPEHKAGGAGFKLDLVSIVLSMATILPVIYGLKELARGSSVVVSLVVLAAGLLFGVAFVRRQRRLADPLLDVRLLGRPAFSGALGMMLLGGSTISGIILLFNQYLQLVLGLSPLNSGLWLIPYTVGMVAGYMVSPGLAQRFRPAVVIAAGMMVSLAGFVLLTQVPASGGLVITVLGTVLATAGLSPMLVLGIGLVMGSAPPEKAGAAGAISQTSNELGVAFGIAVFGSIATAVYRGVAEVPAGVPSDVAAAAREGIAEGTAAAGSLPGDLAGSLLTAIREAFTSGFAGAAIVCAVLMVVLAAVALLLFRHVPKSGQEPAPAAEPIPDEVPAA</sequence>
<feature type="domain" description="Major facilitator superfamily (MFS) profile" evidence="8">
    <location>
        <begin position="20"/>
        <end position="506"/>
    </location>
</feature>
<evidence type="ECO:0000256" key="1">
    <source>
        <dbReference type="ARBA" id="ARBA00004651"/>
    </source>
</evidence>
<evidence type="ECO:0000256" key="2">
    <source>
        <dbReference type="ARBA" id="ARBA00022448"/>
    </source>
</evidence>
<dbReference type="PANTHER" id="PTHR42718:SF47">
    <property type="entry name" value="METHYL VIOLOGEN RESISTANCE PROTEIN SMVA"/>
    <property type="match status" value="1"/>
</dbReference>
<keyword evidence="10" id="KW-1185">Reference proteome</keyword>
<feature type="transmembrane region" description="Helical" evidence="7">
    <location>
        <begin position="111"/>
        <end position="132"/>
    </location>
</feature>
<comment type="caution">
    <text evidence="9">The sequence shown here is derived from an EMBL/GenBank/DDBJ whole genome shotgun (WGS) entry which is preliminary data.</text>
</comment>
<feature type="transmembrane region" description="Helical" evidence="7">
    <location>
        <begin position="339"/>
        <end position="358"/>
    </location>
</feature>
<feature type="transmembrane region" description="Helical" evidence="7">
    <location>
        <begin position="144"/>
        <end position="164"/>
    </location>
</feature>
<feature type="transmembrane region" description="Helical" evidence="7">
    <location>
        <begin position="170"/>
        <end position="195"/>
    </location>
</feature>
<evidence type="ECO:0000313" key="9">
    <source>
        <dbReference type="EMBL" id="RSD10776.1"/>
    </source>
</evidence>
<evidence type="ECO:0000256" key="4">
    <source>
        <dbReference type="ARBA" id="ARBA00022692"/>
    </source>
</evidence>
<evidence type="ECO:0000256" key="6">
    <source>
        <dbReference type="ARBA" id="ARBA00023136"/>
    </source>
</evidence>